<name>A0A8S9NER1_BRACR</name>
<sequence length="472" mass="52432">MSPPGIDFDVAMQPSDIEDTPPPVMRRAAPHQDVDSLPEKQVQSPNDGINSGRLKSIIVTPTDGRSEEQEEAREVVEIADDEETLLQFQSKKKKRSSNSIILRSPRLYPSILRGASSKKRKLSQIQHSPGNGKKRVDGETSKGSKTLAITKHGSGKLITYKKEVLPEQNGMHQSSRQQSPDRYYRVYNSKATGEGRADTFHERVDRHGNIFGARVATKQTRVPPPPKVLENIRDDHHSWKGKGLEAETETQIQSYNSPPYTKRRDLGKERNMFKKAPFPQRGLSEWRVKPTEAAPSSERRVSPGPTLLYLSCPDPTEAAARRQRVLAGDAMGQTQERVASLLRLQGNSSGQRRDTTQNLQIPSTPSKEQINRTSTLTISLGTWNKSKSPPGIDFDVAMQPSDIEDTPPPVMRRAAPHQDVDSLPGKKVQSPNDGINSGRLKSIIVTPTDGRSEEQEEAREVVEIADGEETLL</sequence>
<dbReference type="EMBL" id="QGKX02001621">
    <property type="protein sequence ID" value="KAF3502960.1"/>
    <property type="molecule type" value="Genomic_DNA"/>
</dbReference>
<gene>
    <name evidence="2" type="ORF">F2Q69_00045445</name>
</gene>
<feature type="region of interest" description="Disordered" evidence="1">
    <location>
        <begin position="347"/>
        <end position="370"/>
    </location>
</feature>
<evidence type="ECO:0000256" key="1">
    <source>
        <dbReference type="SAM" id="MobiDB-lite"/>
    </source>
</evidence>
<feature type="region of interest" description="Disordered" evidence="1">
    <location>
        <begin position="88"/>
        <end position="153"/>
    </location>
</feature>
<proteinExistence type="predicted"/>
<feature type="compositionally biased region" description="Acidic residues" evidence="1">
    <location>
        <begin position="463"/>
        <end position="472"/>
    </location>
</feature>
<accession>A0A8S9NER1</accession>
<feature type="region of interest" description="Disordered" evidence="1">
    <location>
        <begin position="413"/>
        <end position="472"/>
    </location>
</feature>
<feature type="compositionally biased region" description="Polar residues" evidence="1">
    <location>
        <begin position="249"/>
        <end position="259"/>
    </location>
</feature>
<feature type="compositionally biased region" description="Basic and acidic residues" evidence="1">
    <location>
        <begin position="64"/>
        <end position="76"/>
    </location>
</feature>
<protein>
    <submittedName>
        <fullName evidence="2">Uncharacterized protein</fullName>
    </submittedName>
</protein>
<feature type="compositionally biased region" description="Basic and acidic residues" evidence="1">
    <location>
        <begin position="230"/>
        <end position="245"/>
    </location>
</feature>
<dbReference type="Proteomes" id="UP000712600">
    <property type="component" value="Unassembled WGS sequence"/>
</dbReference>
<feature type="compositionally biased region" description="Basic and acidic residues" evidence="1">
    <location>
        <begin position="450"/>
        <end position="462"/>
    </location>
</feature>
<organism evidence="2 3">
    <name type="scientific">Brassica cretica</name>
    <name type="common">Mustard</name>
    <dbReference type="NCBI Taxonomy" id="69181"/>
    <lineage>
        <taxon>Eukaryota</taxon>
        <taxon>Viridiplantae</taxon>
        <taxon>Streptophyta</taxon>
        <taxon>Embryophyta</taxon>
        <taxon>Tracheophyta</taxon>
        <taxon>Spermatophyta</taxon>
        <taxon>Magnoliopsida</taxon>
        <taxon>eudicotyledons</taxon>
        <taxon>Gunneridae</taxon>
        <taxon>Pentapetalae</taxon>
        <taxon>rosids</taxon>
        <taxon>malvids</taxon>
        <taxon>Brassicales</taxon>
        <taxon>Brassicaceae</taxon>
        <taxon>Brassiceae</taxon>
        <taxon>Brassica</taxon>
    </lineage>
</organism>
<comment type="caution">
    <text evidence="2">The sequence shown here is derived from an EMBL/GenBank/DDBJ whole genome shotgun (WGS) entry which is preliminary data.</text>
</comment>
<evidence type="ECO:0000313" key="2">
    <source>
        <dbReference type="EMBL" id="KAF3502960.1"/>
    </source>
</evidence>
<dbReference type="AlphaFoldDB" id="A0A8S9NER1"/>
<evidence type="ECO:0000313" key="3">
    <source>
        <dbReference type="Proteomes" id="UP000712600"/>
    </source>
</evidence>
<feature type="region of interest" description="Disordered" evidence="1">
    <location>
        <begin position="1"/>
        <end position="76"/>
    </location>
</feature>
<reference evidence="2" key="1">
    <citation type="submission" date="2019-12" db="EMBL/GenBank/DDBJ databases">
        <title>Genome sequencing and annotation of Brassica cretica.</title>
        <authorList>
            <person name="Studholme D.J."/>
            <person name="Sarris P."/>
        </authorList>
    </citation>
    <scope>NUCLEOTIDE SEQUENCE</scope>
    <source>
        <strain evidence="2">PFS-109/04</strain>
        <tissue evidence="2">Leaf</tissue>
    </source>
</reference>
<feature type="region of interest" description="Disordered" evidence="1">
    <location>
        <begin position="212"/>
        <end position="266"/>
    </location>
</feature>